<evidence type="ECO:0000256" key="2">
    <source>
        <dbReference type="ARBA" id="ARBA00023125"/>
    </source>
</evidence>
<dbReference type="Pfam" id="PF17918">
    <property type="entry name" value="TetR_C_15"/>
    <property type="match status" value="1"/>
</dbReference>
<comment type="caution">
    <text evidence="6">The sequence shown here is derived from an EMBL/GenBank/DDBJ whole genome shotgun (WGS) entry which is preliminary data.</text>
</comment>
<keyword evidence="3" id="KW-0804">Transcription</keyword>
<keyword evidence="2 4" id="KW-0238">DNA-binding</keyword>
<dbReference type="PANTHER" id="PTHR30055">
    <property type="entry name" value="HTH-TYPE TRANSCRIPTIONAL REGULATOR RUTR"/>
    <property type="match status" value="1"/>
</dbReference>
<dbReference type="InterPro" id="IPR050109">
    <property type="entry name" value="HTH-type_TetR-like_transc_reg"/>
</dbReference>
<evidence type="ECO:0000256" key="3">
    <source>
        <dbReference type="ARBA" id="ARBA00023163"/>
    </source>
</evidence>
<dbReference type="PRINTS" id="PR00455">
    <property type="entry name" value="HTHTETR"/>
</dbReference>
<sequence>MTPSDGLRPRKTPRQARSAATVAAIFEATIQVLLTEGYAGLTTTQVAQRAGVSVGTMYQYFPHRQALLYAVLEAYLEDVIQSLEDAAARLFHAPLAEMADGLGRAYLDAKLRGMPGSRALYVVAAELETAPLVHDITQRTDRIIAGLLGQASDARFDDLHRVSYALRTMLNGTVRAVLENAASPENIDVLRTELPTMCRSYLLAAAKPRNATSSSPLCR</sequence>
<evidence type="ECO:0000259" key="5">
    <source>
        <dbReference type="PROSITE" id="PS50977"/>
    </source>
</evidence>
<dbReference type="PANTHER" id="PTHR30055:SF234">
    <property type="entry name" value="HTH-TYPE TRANSCRIPTIONAL REGULATOR BETI"/>
    <property type="match status" value="1"/>
</dbReference>
<accession>A0ABT6B8L9</accession>
<gene>
    <name evidence="6" type="ORF">P3W24_05365</name>
</gene>
<protein>
    <submittedName>
        <fullName evidence="6">TetR/AcrR family transcriptional regulator</fullName>
    </submittedName>
</protein>
<dbReference type="EMBL" id="JARJJS010000001">
    <property type="protein sequence ID" value="MDF4024392.1"/>
    <property type="molecule type" value="Genomic_DNA"/>
</dbReference>
<evidence type="ECO:0000256" key="1">
    <source>
        <dbReference type="ARBA" id="ARBA00023015"/>
    </source>
</evidence>
<dbReference type="InterPro" id="IPR001647">
    <property type="entry name" value="HTH_TetR"/>
</dbReference>
<dbReference type="Pfam" id="PF00440">
    <property type="entry name" value="TetR_N"/>
    <property type="match status" value="1"/>
</dbReference>
<dbReference type="PROSITE" id="PS50977">
    <property type="entry name" value="HTH_TETR_2"/>
    <property type="match status" value="1"/>
</dbReference>
<organism evidence="6 7">
    <name type="scientific">Luteibacter sahnii</name>
    <dbReference type="NCBI Taxonomy" id="3021977"/>
    <lineage>
        <taxon>Bacteria</taxon>
        <taxon>Pseudomonadati</taxon>
        <taxon>Pseudomonadota</taxon>
        <taxon>Gammaproteobacteria</taxon>
        <taxon>Lysobacterales</taxon>
        <taxon>Rhodanobacteraceae</taxon>
        <taxon>Luteibacter</taxon>
    </lineage>
</organism>
<keyword evidence="1" id="KW-0805">Transcription regulation</keyword>
<dbReference type="Proteomes" id="UP001528850">
    <property type="component" value="Unassembled WGS sequence"/>
</dbReference>
<reference evidence="6 7" key="1">
    <citation type="journal article" date="2024" name="Curr. Microbiol.">
        <title>Luteibacter sahnii sp. nov., A Novel Yellow-Colored Xanthomonadin Pigment Producing Probiotic Bacterium from Healthy Rice Seed Microbiome.</title>
        <authorList>
            <person name="Jaiswal G."/>
            <person name="Rana R."/>
            <person name="Nayak P.K."/>
            <person name="Chouhan R."/>
            <person name="Gandhi S.G."/>
            <person name="Patel H.K."/>
            <person name="Patil P.B."/>
        </authorList>
    </citation>
    <scope>NUCLEOTIDE SEQUENCE [LARGE SCALE GENOMIC DNA]</scope>
    <source>
        <strain evidence="6 7">PPL201</strain>
    </source>
</reference>
<dbReference type="InterPro" id="IPR009057">
    <property type="entry name" value="Homeodomain-like_sf"/>
</dbReference>
<evidence type="ECO:0000313" key="6">
    <source>
        <dbReference type="EMBL" id="MDF4024392.1"/>
    </source>
</evidence>
<dbReference type="Gene3D" id="1.10.357.10">
    <property type="entry name" value="Tetracycline Repressor, domain 2"/>
    <property type="match status" value="1"/>
</dbReference>
<feature type="domain" description="HTH tetR-type" evidence="5">
    <location>
        <begin position="19"/>
        <end position="79"/>
    </location>
</feature>
<proteinExistence type="predicted"/>
<dbReference type="InterPro" id="IPR041669">
    <property type="entry name" value="TetR_C_15"/>
</dbReference>
<evidence type="ECO:0000313" key="7">
    <source>
        <dbReference type="Proteomes" id="UP001528850"/>
    </source>
</evidence>
<feature type="DNA-binding region" description="H-T-H motif" evidence="4">
    <location>
        <begin position="42"/>
        <end position="61"/>
    </location>
</feature>
<keyword evidence="7" id="KW-1185">Reference proteome</keyword>
<dbReference type="SUPFAM" id="SSF46689">
    <property type="entry name" value="Homeodomain-like"/>
    <property type="match status" value="1"/>
</dbReference>
<name>A0ABT6B8L9_9GAMM</name>
<evidence type="ECO:0000256" key="4">
    <source>
        <dbReference type="PROSITE-ProRule" id="PRU00335"/>
    </source>
</evidence>